<dbReference type="Proteomes" id="UP000078543">
    <property type="component" value="Unassembled WGS sequence"/>
</dbReference>
<feature type="signal peptide" evidence="3">
    <location>
        <begin position="1"/>
        <end position="18"/>
    </location>
</feature>
<dbReference type="STRING" id="1437059.A6A05_17765"/>
<protein>
    <recommendedName>
        <fullName evidence="6">ABC transporter substrate-binding protein</fullName>
    </recommendedName>
</protein>
<gene>
    <name evidence="4" type="ORF">A6A05_17765</name>
</gene>
<dbReference type="PANTHER" id="PTHR43649">
    <property type="entry name" value="ARABINOSE-BINDING PROTEIN-RELATED"/>
    <property type="match status" value="1"/>
</dbReference>
<dbReference type="AlphaFoldDB" id="A0A178M7T5"/>
<proteinExistence type="inferred from homology"/>
<dbReference type="PANTHER" id="PTHR43649:SF30">
    <property type="entry name" value="ABC TRANSPORTER SUBSTRATE-BINDING PROTEIN"/>
    <property type="match status" value="1"/>
</dbReference>
<reference evidence="4 5" key="1">
    <citation type="submission" date="2016-04" db="EMBL/GenBank/DDBJ databases">
        <title>Draft genome sequence of freshwater magnetotactic bacteria Magnetospirillum marisnigri SP-1 and Magnetospirillum moscoviense BB-1.</title>
        <authorList>
            <person name="Koziaeva V."/>
            <person name="Dziuba M.V."/>
            <person name="Ivanov T.M."/>
            <person name="Kuznetsov B."/>
            <person name="Grouzdev D.S."/>
        </authorList>
    </citation>
    <scope>NUCLEOTIDE SEQUENCE [LARGE SCALE GENOMIC DNA]</scope>
    <source>
        <strain evidence="4 5">BB-1</strain>
    </source>
</reference>
<feature type="chain" id="PRO_5008091740" description="ABC transporter substrate-binding protein" evidence="3">
    <location>
        <begin position="19"/>
        <end position="408"/>
    </location>
</feature>
<comment type="similarity">
    <text evidence="2">Belongs to the bacterial solute-binding protein 1 family.</text>
</comment>
<evidence type="ECO:0000256" key="3">
    <source>
        <dbReference type="SAM" id="SignalP"/>
    </source>
</evidence>
<dbReference type="Pfam" id="PF13416">
    <property type="entry name" value="SBP_bac_8"/>
    <property type="match status" value="1"/>
</dbReference>
<comment type="subcellular location">
    <subcellularLocation>
        <location evidence="1">Periplasm</location>
    </subcellularLocation>
</comment>
<evidence type="ECO:0000256" key="1">
    <source>
        <dbReference type="ARBA" id="ARBA00004418"/>
    </source>
</evidence>
<dbReference type="InterPro" id="IPR050490">
    <property type="entry name" value="Bact_solute-bd_prot1"/>
</dbReference>
<dbReference type="GO" id="GO:0042597">
    <property type="term" value="C:periplasmic space"/>
    <property type="evidence" value="ECO:0007669"/>
    <property type="project" value="UniProtKB-SubCell"/>
</dbReference>
<keyword evidence="5" id="KW-1185">Reference proteome</keyword>
<organism evidence="4 5">
    <name type="scientific">Magnetospirillum moscoviense</name>
    <dbReference type="NCBI Taxonomy" id="1437059"/>
    <lineage>
        <taxon>Bacteria</taxon>
        <taxon>Pseudomonadati</taxon>
        <taxon>Pseudomonadota</taxon>
        <taxon>Alphaproteobacteria</taxon>
        <taxon>Rhodospirillales</taxon>
        <taxon>Rhodospirillaceae</taxon>
        <taxon>Magnetospirillum</taxon>
    </lineage>
</organism>
<evidence type="ECO:0000313" key="5">
    <source>
        <dbReference type="Proteomes" id="UP000078543"/>
    </source>
</evidence>
<dbReference type="Gene3D" id="3.40.190.10">
    <property type="entry name" value="Periplasmic binding protein-like II"/>
    <property type="match status" value="2"/>
</dbReference>
<sequence length="408" mass="43310">MLKAIAAICIFIAAPAAAATKLQFLVPSAATGDANRLFHELARNFQQGAPSIEIEVVSLSNYDEVVGRVMAEAAAKRSAGLFVAELSTTLELQEAGAIQPLDQALGSRLASFHAALLPSFLGNSGGQRFLSAPLFRSMPVAYYNVEAMAAAGVSTEALPTTWAEFESLLETLTAKTGRPSFALGGDWYDWLFEAMAATTGTGLRSDAAGIGLGSPGAVEALAFLQRLHKKGLLARSPAWKGTINAFSLGAFPVVFYSSGGAGLVEKNAKFPWTVTFIPRHSTRSVPVGGGNLFMSAHMAEAERAAALRFIEYLYTPAAQASLSEQTGYFPVTQSAFNEPSMVRRYGESGPYRRLHANLPNATAKLMTANNLKIRGVVKAAVDRCLDQGMAPQDSLAIAQRDASQLLGR</sequence>
<evidence type="ECO:0000256" key="2">
    <source>
        <dbReference type="ARBA" id="ARBA00008520"/>
    </source>
</evidence>
<accession>A0A178M7T5</accession>
<dbReference type="InterPro" id="IPR006059">
    <property type="entry name" value="SBP"/>
</dbReference>
<keyword evidence="3" id="KW-0732">Signal</keyword>
<name>A0A178M7T5_9PROT</name>
<evidence type="ECO:0000313" key="4">
    <source>
        <dbReference type="EMBL" id="OAN44095.1"/>
    </source>
</evidence>
<dbReference type="SUPFAM" id="SSF53850">
    <property type="entry name" value="Periplasmic binding protein-like II"/>
    <property type="match status" value="1"/>
</dbReference>
<dbReference type="EMBL" id="LWQU01000202">
    <property type="protein sequence ID" value="OAN44095.1"/>
    <property type="molecule type" value="Genomic_DNA"/>
</dbReference>
<evidence type="ECO:0008006" key="6">
    <source>
        <dbReference type="Google" id="ProtNLM"/>
    </source>
</evidence>
<comment type="caution">
    <text evidence="4">The sequence shown here is derived from an EMBL/GenBank/DDBJ whole genome shotgun (WGS) entry which is preliminary data.</text>
</comment>